<comment type="caution">
    <text evidence="2">The sequence shown here is derived from an EMBL/GenBank/DDBJ whole genome shotgun (WGS) entry which is preliminary data.</text>
</comment>
<protein>
    <recommendedName>
        <fullName evidence="4">Secreted protein</fullName>
    </recommendedName>
</protein>
<gene>
    <name evidence="2" type="ORF">XAC3562_1200136</name>
</gene>
<evidence type="ECO:0000313" key="2">
    <source>
        <dbReference type="EMBL" id="CEG14813.1"/>
    </source>
</evidence>
<evidence type="ECO:0008006" key="4">
    <source>
        <dbReference type="Google" id="ProtNLM"/>
    </source>
</evidence>
<keyword evidence="1" id="KW-0732">Signal</keyword>
<accession>A0A0U5F9I8</accession>
<feature type="signal peptide" evidence="1">
    <location>
        <begin position="1"/>
        <end position="22"/>
    </location>
</feature>
<keyword evidence="3" id="KW-1185">Reference proteome</keyword>
<evidence type="ECO:0000313" key="3">
    <source>
        <dbReference type="Proteomes" id="UP000052230"/>
    </source>
</evidence>
<evidence type="ECO:0000256" key="1">
    <source>
        <dbReference type="SAM" id="SignalP"/>
    </source>
</evidence>
<reference evidence="2 3" key="1">
    <citation type="submission" date="2014-09" db="EMBL/GenBank/DDBJ databases">
        <authorList>
            <person name="Regsiter A."/>
        </authorList>
    </citation>
    <scope>NUCLEOTIDE SEQUENCE [LARGE SCALE GENOMIC DNA]</scope>
</reference>
<dbReference type="AlphaFoldDB" id="A0A0U5F9I8"/>
<proteinExistence type="predicted"/>
<dbReference type="Proteomes" id="UP000052230">
    <property type="component" value="Unassembled WGS sequence"/>
</dbReference>
<name>A0A0U5F9I8_XANCI</name>
<dbReference type="EMBL" id="CCXZ01000025">
    <property type="protein sequence ID" value="CEG14813.1"/>
    <property type="molecule type" value="Genomic_DNA"/>
</dbReference>
<sequence>MKTITAVASIILALALLPPAKAAKPSNTAQLQSALACQSTAKPERVEALIHQLRGVRLVGTSTTDAEYSLPNPVEVYGAPITRIIIQRNWNEDGEFVEYQSIFDGEFKLVASFAGVSPDADGYYRKEIGNNDLTLRPEAGVNYIACASGVRSFPKAVKRAFRSAGS</sequence>
<organism evidence="2 3">
    <name type="scientific">Xanthomonas citri pv. citri</name>
    <dbReference type="NCBI Taxonomy" id="611301"/>
    <lineage>
        <taxon>Bacteria</taxon>
        <taxon>Pseudomonadati</taxon>
        <taxon>Pseudomonadota</taxon>
        <taxon>Gammaproteobacteria</taxon>
        <taxon>Lysobacterales</taxon>
        <taxon>Lysobacteraceae</taxon>
        <taxon>Xanthomonas</taxon>
    </lineage>
</organism>
<feature type="chain" id="PRO_5006856714" description="Secreted protein" evidence="1">
    <location>
        <begin position="23"/>
        <end position="166"/>
    </location>
</feature>